<evidence type="ECO:0000313" key="1">
    <source>
        <dbReference type="EMBL" id="KUM50939.1"/>
    </source>
</evidence>
<proteinExistence type="predicted"/>
<gene>
    <name evidence="1" type="ORF">ABT39_MTgene785</name>
</gene>
<comment type="caution">
    <text evidence="1">The sequence shown here is derived from an EMBL/GenBank/DDBJ whole genome shotgun (WGS) entry which is preliminary data.</text>
</comment>
<geneLocation type="mitochondrion" evidence="1"/>
<organism evidence="1">
    <name type="scientific">Picea glauca</name>
    <name type="common">White spruce</name>
    <name type="synonym">Pinus glauca</name>
    <dbReference type="NCBI Taxonomy" id="3330"/>
    <lineage>
        <taxon>Eukaryota</taxon>
        <taxon>Viridiplantae</taxon>
        <taxon>Streptophyta</taxon>
        <taxon>Embryophyta</taxon>
        <taxon>Tracheophyta</taxon>
        <taxon>Spermatophyta</taxon>
        <taxon>Pinopsida</taxon>
        <taxon>Pinidae</taxon>
        <taxon>Conifers I</taxon>
        <taxon>Pinales</taxon>
        <taxon>Pinaceae</taxon>
        <taxon>Picea</taxon>
    </lineage>
</organism>
<dbReference type="EMBL" id="LKAM01000001">
    <property type="protein sequence ID" value="KUM50939.1"/>
    <property type="molecule type" value="Genomic_DNA"/>
</dbReference>
<reference evidence="1" key="1">
    <citation type="journal article" date="2015" name="Genome Biol. Evol.">
        <title>Organellar Genomes of White Spruce (Picea glauca): Assembly and Annotation.</title>
        <authorList>
            <person name="Jackman S.D."/>
            <person name="Warren R.L."/>
            <person name="Gibb E.A."/>
            <person name="Vandervalk B.P."/>
            <person name="Mohamadi H."/>
            <person name="Chu J."/>
            <person name="Raymond A."/>
            <person name="Pleasance S."/>
            <person name="Coope R."/>
            <person name="Wildung M.R."/>
            <person name="Ritland C.E."/>
            <person name="Bousquet J."/>
            <person name="Jones S.J."/>
            <person name="Bohlmann J."/>
            <person name="Birol I."/>
        </authorList>
    </citation>
    <scope>NUCLEOTIDE SEQUENCE [LARGE SCALE GENOMIC DNA]</scope>
    <source>
        <tissue evidence="1">Flushing bud</tissue>
    </source>
</reference>
<protein>
    <submittedName>
        <fullName evidence="1">Uncharacterized protein</fullName>
    </submittedName>
</protein>
<name>A0A101M4S2_PICGL</name>
<dbReference type="AlphaFoldDB" id="A0A101M4S2"/>
<keyword evidence="1" id="KW-0496">Mitochondrion</keyword>
<sequence length="50" mass="5696">MASLPDTHSSPMDHERIMISTRSYDREDIEGELAHIIKIVLRTLRSSEGT</sequence>
<accession>A0A101M4S2</accession>